<dbReference type="EMBL" id="CP045226">
    <property type="protein sequence ID" value="QFS46750.1"/>
    <property type="molecule type" value="Genomic_DNA"/>
</dbReference>
<dbReference type="Proteomes" id="UP000326678">
    <property type="component" value="Chromosome Gxm1"/>
</dbReference>
<sequence>MKPNKFLKMLGFVPQPNLINSNNLRSNQSSFIQSSSSKLFSQLAASL</sequence>
<accession>A0A5P8W266</accession>
<proteinExistence type="predicted"/>
<dbReference type="KEGG" id="nsh:GXM_04231"/>
<evidence type="ECO:0000313" key="1">
    <source>
        <dbReference type="EMBL" id="QFS46750.1"/>
    </source>
</evidence>
<evidence type="ECO:0000313" key="2">
    <source>
        <dbReference type="Proteomes" id="UP000326678"/>
    </source>
</evidence>
<keyword evidence="2" id="KW-1185">Reference proteome</keyword>
<protein>
    <submittedName>
        <fullName evidence="1">Uncharacterized protein</fullName>
    </submittedName>
</protein>
<dbReference type="AlphaFoldDB" id="A0A5P8W266"/>
<gene>
    <name evidence="1" type="ORF">GXM_04231</name>
</gene>
<organism evidence="1 2">
    <name type="scientific">Nostoc sphaeroides CCNUC1</name>
    <dbReference type="NCBI Taxonomy" id="2653204"/>
    <lineage>
        <taxon>Bacteria</taxon>
        <taxon>Bacillati</taxon>
        <taxon>Cyanobacteriota</taxon>
        <taxon>Cyanophyceae</taxon>
        <taxon>Nostocales</taxon>
        <taxon>Nostocaceae</taxon>
        <taxon>Nostoc</taxon>
    </lineage>
</organism>
<name>A0A5P8W266_9NOSO</name>
<reference evidence="1 2" key="1">
    <citation type="submission" date="2019-10" db="EMBL/GenBank/DDBJ databases">
        <title>Genomic and transcriptomic insights into the perfect genentic adaptation of a filamentous nitrogen-fixing cyanobacterium to rice fields.</title>
        <authorList>
            <person name="Chen Z."/>
        </authorList>
    </citation>
    <scope>NUCLEOTIDE SEQUENCE [LARGE SCALE GENOMIC DNA]</scope>
    <source>
        <strain evidence="1">CCNUC1</strain>
    </source>
</reference>